<dbReference type="AlphaFoldDB" id="A0A382BTR8"/>
<proteinExistence type="predicted"/>
<keyword evidence="1" id="KW-1133">Transmembrane helix</keyword>
<feature type="non-terminal residue" evidence="2">
    <location>
        <position position="71"/>
    </location>
</feature>
<keyword evidence="1" id="KW-0472">Membrane</keyword>
<gene>
    <name evidence="2" type="ORF">METZ01_LOCUS169775</name>
</gene>
<organism evidence="2">
    <name type="scientific">marine metagenome</name>
    <dbReference type="NCBI Taxonomy" id="408172"/>
    <lineage>
        <taxon>unclassified sequences</taxon>
        <taxon>metagenomes</taxon>
        <taxon>ecological metagenomes</taxon>
    </lineage>
</organism>
<dbReference type="EMBL" id="UINC01031218">
    <property type="protein sequence ID" value="SVB16921.1"/>
    <property type="molecule type" value="Genomic_DNA"/>
</dbReference>
<evidence type="ECO:0000256" key="1">
    <source>
        <dbReference type="SAM" id="Phobius"/>
    </source>
</evidence>
<evidence type="ECO:0000313" key="2">
    <source>
        <dbReference type="EMBL" id="SVB16921.1"/>
    </source>
</evidence>
<keyword evidence="1" id="KW-0812">Transmembrane</keyword>
<protein>
    <submittedName>
        <fullName evidence="2">Uncharacterized protein</fullName>
    </submittedName>
</protein>
<feature type="transmembrane region" description="Helical" evidence="1">
    <location>
        <begin position="7"/>
        <end position="26"/>
    </location>
</feature>
<sequence>MHRRLNLFSYLILTFSFFITLPIYSVDIKIDGVLDEADWSSAREWTKYYESMPFSLAEPKHYQKVLVQQDE</sequence>
<reference evidence="2" key="1">
    <citation type="submission" date="2018-05" db="EMBL/GenBank/DDBJ databases">
        <authorList>
            <person name="Lanie J.A."/>
            <person name="Ng W.-L."/>
            <person name="Kazmierczak K.M."/>
            <person name="Andrzejewski T.M."/>
            <person name="Davidsen T.M."/>
            <person name="Wayne K.J."/>
            <person name="Tettelin H."/>
            <person name="Glass J.I."/>
            <person name="Rusch D."/>
            <person name="Podicherti R."/>
            <person name="Tsui H.-C.T."/>
            <person name="Winkler M.E."/>
        </authorList>
    </citation>
    <scope>NUCLEOTIDE SEQUENCE</scope>
</reference>
<name>A0A382BTR8_9ZZZZ</name>
<accession>A0A382BTR8</accession>